<dbReference type="InterPro" id="IPR002401">
    <property type="entry name" value="Cyt_P450_E_grp-I"/>
</dbReference>
<dbReference type="PRINTS" id="PR00463">
    <property type="entry name" value="EP450I"/>
</dbReference>
<dbReference type="PRINTS" id="PR00385">
    <property type="entry name" value="P450"/>
</dbReference>
<dbReference type="InterPro" id="IPR036396">
    <property type="entry name" value="Cyt_P450_sf"/>
</dbReference>
<feature type="binding site" description="axial binding residue" evidence="7">
    <location>
        <position position="451"/>
    </location>
    <ligand>
        <name>heme</name>
        <dbReference type="ChEBI" id="CHEBI:30413"/>
    </ligand>
    <ligandPart>
        <name>Fe</name>
        <dbReference type="ChEBI" id="CHEBI:18248"/>
    </ligandPart>
</feature>
<sequence length="508" mass="58819">MVSIYAILALAFVVYLLFKKTFRKDLPPGPPALPLLGNAHQFIVGRLQGKSNVDVMREWKALYGSVYTMWLGPMPVVIVCDYKTAMDVFVRNGEDHAGRASAFVFQKARENLGLVFTDGPAWQEHRRFALFTLRNFGLGRNIMQQRILEEIKYRFEALDREIDDSKRGYVEINPTYFLDLLISSVINKLIAGYRYDDSNIEEFRNLKHSLDITMDILTPLDMILFNNYTYDLPLFRKRWAATTKPQFDIINLMRKQIADRRQAIASGQHHLDMELGGDDYIDAFFIEMEKRKQNGEDLGFFKDEYLAANVMDLWIAGTETTISSLLWCFIYILNDAPIQEKLRVEFHRITNGNREIELTDKSSMPYTNAVITESLRCGNVLNFNLLHRTTCKTVVGDYVIPENVSITPQVSVIMTEEKEFANPNKFDPDRYIKNKNLEKQMIPFGIGKRSCLGERLARAEMFLILSNFLQRYKISIPEGCDPPSMEQISLESMIRRARPYKMRVEKAH</sequence>
<dbReference type="FunFam" id="1.10.630.10:FF:000036">
    <property type="entry name" value="CYtochrome P450 family"/>
    <property type="match status" value="1"/>
</dbReference>
<evidence type="ECO:0000256" key="7">
    <source>
        <dbReference type="PIRSR" id="PIRSR602401-1"/>
    </source>
</evidence>
<evidence type="ECO:0000256" key="4">
    <source>
        <dbReference type="ARBA" id="ARBA00023002"/>
    </source>
</evidence>
<dbReference type="Gene3D" id="1.10.630.10">
    <property type="entry name" value="Cytochrome P450"/>
    <property type="match status" value="1"/>
</dbReference>
<dbReference type="Pfam" id="PF00067">
    <property type="entry name" value="p450"/>
    <property type="match status" value="1"/>
</dbReference>
<comment type="cofactor">
    <cofactor evidence="1 7">
        <name>heme</name>
        <dbReference type="ChEBI" id="CHEBI:30413"/>
    </cofactor>
</comment>
<dbReference type="PANTHER" id="PTHR24300:SF375">
    <property type="entry name" value="CYTOCHROME P450 FAMILY"/>
    <property type="match status" value="1"/>
</dbReference>
<protein>
    <recommendedName>
        <fullName evidence="11">Cytochrome P450</fullName>
    </recommendedName>
</protein>
<keyword evidence="6 8" id="KW-0503">Monooxygenase</keyword>
<comment type="caution">
    <text evidence="9">The sequence shown here is derived from an EMBL/GenBank/DDBJ whole genome shotgun (WGS) entry which is preliminary data.</text>
</comment>
<evidence type="ECO:0000313" key="9">
    <source>
        <dbReference type="EMBL" id="KAK0426818.1"/>
    </source>
</evidence>
<dbReference type="EMBL" id="JAUCMV010000001">
    <property type="protein sequence ID" value="KAK0426818.1"/>
    <property type="molecule type" value="Genomic_DNA"/>
</dbReference>
<dbReference type="InterPro" id="IPR017972">
    <property type="entry name" value="Cyt_P450_CS"/>
</dbReference>
<evidence type="ECO:0000313" key="10">
    <source>
        <dbReference type="Proteomes" id="UP001175271"/>
    </source>
</evidence>
<dbReference type="GO" id="GO:0006805">
    <property type="term" value="P:xenobiotic metabolic process"/>
    <property type="evidence" value="ECO:0007669"/>
    <property type="project" value="TreeGrafter"/>
</dbReference>
<accession>A0AA39IM32</accession>
<dbReference type="SUPFAM" id="SSF48264">
    <property type="entry name" value="Cytochrome P450"/>
    <property type="match status" value="1"/>
</dbReference>
<evidence type="ECO:0000256" key="8">
    <source>
        <dbReference type="RuleBase" id="RU000461"/>
    </source>
</evidence>
<dbReference type="InterPro" id="IPR050182">
    <property type="entry name" value="Cytochrome_P450_fam2"/>
</dbReference>
<dbReference type="GO" id="GO:0005737">
    <property type="term" value="C:cytoplasm"/>
    <property type="evidence" value="ECO:0007669"/>
    <property type="project" value="TreeGrafter"/>
</dbReference>
<gene>
    <name evidence="9" type="ORF">QR680_009915</name>
</gene>
<evidence type="ECO:0000256" key="5">
    <source>
        <dbReference type="ARBA" id="ARBA00023004"/>
    </source>
</evidence>
<dbReference type="GO" id="GO:0016712">
    <property type="term" value="F:oxidoreductase activity, acting on paired donors, with incorporation or reduction of molecular oxygen, reduced flavin or flavoprotein as one donor, and incorporation of one atom of oxygen"/>
    <property type="evidence" value="ECO:0007669"/>
    <property type="project" value="TreeGrafter"/>
</dbReference>
<dbReference type="GO" id="GO:0020037">
    <property type="term" value="F:heme binding"/>
    <property type="evidence" value="ECO:0007669"/>
    <property type="project" value="InterPro"/>
</dbReference>
<dbReference type="GO" id="GO:0006082">
    <property type="term" value="P:organic acid metabolic process"/>
    <property type="evidence" value="ECO:0007669"/>
    <property type="project" value="TreeGrafter"/>
</dbReference>
<dbReference type="PANTHER" id="PTHR24300">
    <property type="entry name" value="CYTOCHROME P450 508A4-RELATED"/>
    <property type="match status" value="1"/>
</dbReference>
<keyword evidence="4 8" id="KW-0560">Oxidoreductase</keyword>
<evidence type="ECO:0000256" key="1">
    <source>
        <dbReference type="ARBA" id="ARBA00001971"/>
    </source>
</evidence>
<dbReference type="AlphaFoldDB" id="A0AA39IM32"/>
<dbReference type="GO" id="GO:0005506">
    <property type="term" value="F:iron ion binding"/>
    <property type="evidence" value="ECO:0007669"/>
    <property type="project" value="InterPro"/>
</dbReference>
<keyword evidence="7 8" id="KW-0349">Heme</keyword>
<keyword evidence="3 7" id="KW-0479">Metal-binding</keyword>
<evidence type="ECO:0008006" key="11">
    <source>
        <dbReference type="Google" id="ProtNLM"/>
    </source>
</evidence>
<dbReference type="Proteomes" id="UP001175271">
    <property type="component" value="Unassembled WGS sequence"/>
</dbReference>
<proteinExistence type="inferred from homology"/>
<comment type="similarity">
    <text evidence="2 8">Belongs to the cytochrome P450 family.</text>
</comment>
<organism evidence="9 10">
    <name type="scientific">Steinernema hermaphroditum</name>
    <dbReference type="NCBI Taxonomy" id="289476"/>
    <lineage>
        <taxon>Eukaryota</taxon>
        <taxon>Metazoa</taxon>
        <taxon>Ecdysozoa</taxon>
        <taxon>Nematoda</taxon>
        <taxon>Chromadorea</taxon>
        <taxon>Rhabditida</taxon>
        <taxon>Tylenchina</taxon>
        <taxon>Panagrolaimomorpha</taxon>
        <taxon>Strongyloidoidea</taxon>
        <taxon>Steinernematidae</taxon>
        <taxon>Steinernema</taxon>
    </lineage>
</organism>
<reference evidence="9" key="1">
    <citation type="submission" date="2023-06" db="EMBL/GenBank/DDBJ databases">
        <title>Genomic analysis of the entomopathogenic nematode Steinernema hermaphroditum.</title>
        <authorList>
            <person name="Schwarz E.M."/>
            <person name="Heppert J.K."/>
            <person name="Baniya A."/>
            <person name="Schwartz H.T."/>
            <person name="Tan C.-H."/>
            <person name="Antoshechkin I."/>
            <person name="Sternberg P.W."/>
            <person name="Goodrich-Blair H."/>
            <person name="Dillman A.R."/>
        </authorList>
    </citation>
    <scope>NUCLEOTIDE SEQUENCE</scope>
    <source>
        <strain evidence="9">PS9179</strain>
        <tissue evidence="9">Whole animal</tissue>
    </source>
</reference>
<evidence type="ECO:0000256" key="2">
    <source>
        <dbReference type="ARBA" id="ARBA00010617"/>
    </source>
</evidence>
<dbReference type="PROSITE" id="PS00086">
    <property type="entry name" value="CYTOCHROME_P450"/>
    <property type="match status" value="1"/>
</dbReference>
<evidence type="ECO:0000256" key="6">
    <source>
        <dbReference type="ARBA" id="ARBA00023033"/>
    </source>
</evidence>
<name>A0AA39IM32_9BILA</name>
<dbReference type="InterPro" id="IPR001128">
    <property type="entry name" value="Cyt_P450"/>
</dbReference>
<keyword evidence="10" id="KW-1185">Reference proteome</keyword>
<keyword evidence="5 7" id="KW-0408">Iron</keyword>
<evidence type="ECO:0000256" key="3">
    <source>
        <dbReference type="ARBA" id="ARBA00022723"/>
    </source>
</evidence>
<dbReference type="CDD" id="cd20617">
    <property type="entry name" value="CYP1_2-like"/>
    <property type="match status" value="1"/>
</dbReference>